<gene>
    <name evidence="2" type="ORF">SCF082_LOCUS6711</name>
</gene>
<feature type="compositionally biased region" description="Basic and acidic residues" evidence="1">
    <location>
        <begin position="198"/>
        <end position="213"/>
    </location>
</feature>
<feature type="region of interest" description="Disordered" evidence="1">
    <location>
        <begin position="718"/>
        <end position="740"/>
    </location>
</feature>
<organism evidence="2 3">
    <name type="scientific">Durusdinium trenchii</name>
    <dbReference type="NCBI Taxonomy" id="1381693"/>
    <lineage>
        <taxon>Eukaryota</taxon>
        <taxon>Sar</taxon>
        <taxon>Alveolata</taxon>
        <taxon>Dinophyceae</taxon>
        <taxon>Suessiales</taxon>
        <taxon>Symbiodiniaceae</taxon>
        <taxon>Durusdinium</taxon>
    </lineage>
</organism>
<evidence type="ECO:0000256" key="1">
    <source>
        <dbReference type="SAM" id="MobiDB-lite"/>
    </source>
</evidence>
<dbReference type="Gene3D" id="3.40.50.300">
    <property type="entry name" value="P-loop containing nucleotide triphosphate hydrolases"/>
    <property type="match status" value="1"/>
</dbReference>
<proteinExistence type="predicted"/>
<evidence type="ECO:0000313" key="3">
    <source>
        <dbReference type="Proteomes" id="UP001642464"/>
    </source>
</evidence>
<feature type="region of interest" description="Disordered" evidence="1">
    <location>
        <begin position="166"/>
        <end position="185"/>
    </location>
</feature>
<evidence type="ECO:0000313" key="2">
    <source>
        <dbReference type="EMBL" id="CAK9000922.1"/>
    </source>
</evidence>
<name>A0ABP0IFV8_9DINO</name>
<comment type="caution">
    <text evidence="2">The sequence shown here is derived from an EMBL/GenBank/DDBJ whole genome shotgun (WGS) entry which is preliminary data.</text>
</comment>
<feature type="compositionally biased region" description="Basic residues" evidence="1">
    <location>
        <begin position="214"/>
        <end position="225"/>
    </location>
</feature>
<sequence>MAAALDELGPGDRPAACAVQGSLFDAPVMGPGQRAENAAAERTGKPGRPRGAKNLRSSEWVRYIGSRHAMPLEVMAHIWSMSPAELFQQLLSEARTLVAEFVGEDDAAPLRMSEKDAFAAVERMLALQLDAANKAIPYLHEKRGAVVDDGEGNDVPVLAVGLVRVPQDHGGGGQPGAFLDLRPRNMRTEENQTLSEAEDGKSTEEKSTDDANRPSRRIAKKRGRGRVMAELPPPQERQPWTDIGEIELERIINRGEDGGGYAPPGPCSAAFLQSDARVRGIMGPYGSGKTTTCIWDGMLKARTQPIARDGVRYLETAIVADTYGTLYRNTARTMHREFPKELGNWKGANERPFLFQLKVRDEFGLVYWTIDGLAVGDHAAEDAMDGFEVGHFVLNGASRLREDVLDYALGRVQRGGDRRKLGDEAFALKWTGVTLDWNPPDMDHWLYRRFVTEKPPHFEFYEQPGGREPDAENRDNLAADYYEAMVKDNSHNPQFIARFVDNRWGFAEAGDAVYPTYGRRHRADRELPFDPSLMLHVGIDGGDTLHPAAVFCQRTVEGQWRVLMELYLGRCGASAFAEHLVLCLQDNFPNARLCLHGDPAIDAGADKESGQLSFLDTIELALGCPVQLAPTNEFDPRREVVMQALGRPIEPGGLPGLIVSNQCPSLLAGFGGKYHFPKFKEGGREKTKDRPNKDHPWSDVHDALQYVLLSVEGLASVSAHGRRRDALDGPSRSPGRASAG</sequence>
<dbReference type="Proteomes" id="UP001642464">
    <property type="component" value="Unassembled WGS sequence"/>
</dbReference>
<keyword evidence="3" id="KW-1185">Reference proteome</keyword>
<feature type="non-terminal residue" evidence="2">
    <location>
        <position position="740"/>
    </location>
</feature>
<dbReference type="InterPro" id="IPR027417">
    <property type="entry name" value="P-loop_NTPase"/>
</dbReference>
<feature type="region of interest" description="Disordered" evidence="1">
    <location>
        <begin position="190"/>
        <end position="239"/>
    </location>
</feature>
<feature type="region of interest" description="Disordered" evidence="1">
    <location>
        <begin position="28"/>
        <end position="53"/>
    </location>
</feature>
<reference evidence="2 3" key="1">
    <citation type="submission" date="2024-02" db="EMBL/GenBank/DDBJ databases">
        <authorList>
            <person name="Chen Y."/>
            <person name="Shah S."/>
            <person name="Dougan E. K."/>
            <person name="Thang M."/>
            <person name="Chan C."/>
        </authorList>
    </citation>
    <scope>NUCLEOTIDE SEQUENCE [LARGE SCALE GENOMIC DNA]</scope>
</reference>
<dbReference type="EMBL" id="CAXAMM010003687">
    <property type="protein sequence ID" value="CAK9000922.1"/>
    <property type="molecule type" value="Genomic_DNA"/>
</dbReference>
<protein>
    <submittedName>
        <fullName evidence="2">Uncharacterized protein</fullName>
    </submittedName>
</protein>
<accession>A0ABP0IFV8</accession>